<keyword evidence="1" id="KW-0812">Transmembrane</keyword>
<feature type="transmembrane region" description="Helical" evidence="1">
    <location>
        <begin position="66"/>
        <end position="85"/>
    </location>
</feature>
<feature type="transmembrane region" description="Helical" evidence="1">
    <location>
        <begin position="7"/>
        <end position="25"/>
    </location>
</feature>
<evidence type="ECO:0000256" key="1">
    <source>
        <dbReference type="SAM" id="Phobius"/>
    </source>
</evidence>
<feature type="transmembrane region" description="Helical" evidence="1">
    <location>
        <begin position="168"/>
        <end position="190"/>
    </location>
</feature>
<dbReference type="InterPro" id="IPR003744">
    <property type="entry name" value="YhhQ"/>
</dbReference>
<dbReference type="Pfam" id="PF02592">
    <property type="entry name" value="Vut_1"/>
    <property type="match status" value="1"/>
</dbReference>
<accession>A0A6J5KL43</accession>
<name>A0A6J5KL43_9CAUD</name>
<proteinExistence type="predicted"/>
<organism evidence="2">
    <name type="scientific">uncultured Caudovirales phage</name>
    <dbReference type="NCBI Taxonomy" id="2100421"/>
    <lineage>
        <taxon>Viruses</taxon>
        <taxon>Duplodnaviria</taxon>
        <taxon>Heunggongvirae</taxon>
        <taxon>Uroviricota</taxon>
        <taxon>Caudoviricetes</taxon>
        <taxon>Peduoviridae</taxon>
        <taxon>Maltschvirus</taxon>
        <taxon>Maltschvirus maltsch</taxon>
    </lineage>
</organism>
<dbReference type="PANTHER" id="PTHR34300">
    <property type="entry name" value="QUEUOSINE PRECURSOR TRANSPORTER-RELATED"/>
    <property type="match status" value="1"/>
</dbReference>
<keyword evidence="1" id="KW-1133">Transmembrane helix</keyword>
<protein>
    <submittedName>
        <fullName evidence="2">Queuosine transporter</fullName>
    </submittedName>
</protein>
<dbReference type="NCBIfam" id="TIGR00697">
    <property type="entry name" value="queuosine precursor transporter"/>
    <property type="match status" value="1"/>
</dbReference>
<evidence type="ECO:0000313" key="2">
    <source>
        <dbReference type="EMBL" id="CAB4122948.1"/>
    </source>
</evidence>
<dbReference type="PANTHER" id="PTHR34300:SF1">
    <property type="entry name" value="QUEUOSINE PRECURSOR TRANSPORTER"/>
    <property type="match status" value="1"/>
</dbReference>
<reference evidence="2" key="1">
    <citation type="submission" date="2020-04" db="EMBL/GenBank/DDBJ databases">
        <authorList>
            <person name="Chiriac C."/>
            <person name="Salcher M."/>
            <person name="Ghai R."/>
            <person name="Kavagutti S V."/>
        </authorList>
    </citation>
    <scope>NUCLEOTIDE SEQUENCE</scope>
</reference>
<dbReference type="EMBL" id="LR796167">
    <property type="protein sequence ID" value="CAB4122948.1"/>
    <property type="molecule type" value="Genomic_DNA"/>
</dbReference>
<gene>
    <name evidence="2" type="ORF">UFOVP29_111</name>
</gene>
<feature type="transmembrane region" description="Helical" evidence="1">
    <location>
        <begin position="91"/>
        <end position="113"/>
    </location>
</feature>
<feature type="transmembrane region" description="Helical" evidence="1">
    <location>
        <begin position="125"/>
        <end position="148"/>
    </location>
</feature>
<feature type="transmembrane region" description="Helical" evidence="1">
    <location>
        <begin position="37"/>
        <end position="59"/>
    </location>
</feature>
<sequence>MFTTKNLAAKLILLQTAIIVISNWLVTYKFSVFGNPLTYAVFTLPMMFVATDLTVRLVGKQLAQTVVLRAVIPGMLFTAAVLAALGSPESVIYRITVASGVANCLPILADIYVFQWVRQKWGQWWVAPATSGIVTTIIMTYLFYFTAFAGGNNQFMSDNWYLVATNQILGKIFMNLLVLLPAYGLLLNYLQGRIARNEAMA</sequence>
<keyword evidence="1" id="KW-0472">Membrane</keyword>